<keyword evidence="21" id="KW-1185">Reference proteome</keyword>
<keyword evidence="8 15" id="KW-0479">Metal-binding</keyword>
<keyword evidence="6 15" id="KW-0548">Nucleotidyltransferase</keyword>
<dbReference type="PANTHER" id="PTHR11076">
    <property type="entry name" value="DNA REPAIR POLYMERASE UMUC / TRANSFERASE FAMILY MEMBER"/>
    <property type="match status" value="1"/>
</dbReference>
<sequence length="428" mass="48048">MKEMYPKKGRVILHVDMNSFYASVEMAYDPSLKGKPLAIAGNVEERRGIIVTCSYEARKFGVKTTMTLWEARKLCPQLIVKKPNFERYRAASIGMFEILRQFSDLVEPVSIDEGYMDITESHELGEPLLIAETIQNRIYEQLDLPCSIGIAPNKFLAKMASDMKKPMGITILRKRDVPKILWPLPVGEMYGIGKKTAEKLAAIGIHTIGDLAAADLIPLKKHLGINGARLKERANGEDRRPVDPESVSDFKSVGNSTTLPKDVANQQALLHVLEGLSEKVAIRLKRKQVVAANIAVTIRYKDRKTITRSRKLDNPISRKEEIHSAAGQLFLKHWNGDPVRLLGVTGTDLQEKGQAIKQLDLFSFEEDAKKEPLLQTVEKLREKYGKHIIEHAGSLADKDGQNPKIGTDTSFNKDFLHTFPSEQDKKNE</sequence>
<keyword evidence="13 15" id="KW-0234">DNA repair</keyword>
<evidence type="ECO:0000256" key="7">
    <source>
        <dbReference type="ARBA" id="ARBA00022705"/>
    </source>
</evidence>
<proteinExistence type="inferred from homology"/>
<evidence type="ECO:0000313" key="18">
    <source>
        <dbReference type="EMBL" id="PLR86162.1"/>
    </source>
</evidence>
<dbReference type="Pfam" id="PF11798">
    <property type="entry name" value="IMS_HHH"/>
    <property type="match status" value="1"/>
</dbReference>
<evidence type="ECO:0000256" key="8">
    <source>
        <dbReference type="ARBA" id="ARBA00022723"/>
    </source>
</evidence>
<evidence type="ECO:0000256" key="6">
    <source>
        <dbReference type="ARBA" id="ARBA00022695"/>
    </source>
</evidence>
<comment type="function">
    <text evidence="15">Poorly processive, error-prone DNA polymerase involved in untargeted mutagenesis. Copies undamaged DNA at stalled replication forks, which arise in vivo from mismatched or misaligned primer ends. These misaligned primers can be extended by PolIV. Exhibits no 3'-5' exonuclease (proofreading) activity. May be involved in translesional synthesis, in conjunction with the beta clamp from PolIII.</text>
</comment>
<feature type="site" description="Substrate discrimination" evidence="15">
    <location>
        <position position="21"/>
    </location>
</feature>
<feature type="binding site" evidence="15">
    <location>
        <position position="112"/>
    </location>
    <ligand>
        <name>Mg(2+)</name>
        <dbReference type="ChEBI" id="CHEBI:18420"/>
    </ligand>
</feature>
<evidence type="ECO:0000313" key="19">
    <source>
        <dbReference type="EMBL" id="PLS00283.1"/>
    </source>
</evidence>
<reference evidence="19 21" key="2">
    <citation type="submission" date="2017-12" db="EMBL/GenBank/DDBJ databases">
        <title>Comparative Functional Genomics of Dry Heat Resistant strains isolated from the Viking Spacecraft.</title>
        <authorList>
            <person name="Seuylemezian A."/>
            <person name="Cooper K."/>
            <person name="Vaishampayan P."/>
        </authorList>
    </citation>
    <scope>NUCLEOTIDE SEQUENCE [LARGE SCALE GENOMIC DNA]</scope>
    <source>
        <strain evidence="19 21">ATCC 29669</strain>
    </source>
</reference>
<protein>
    <recommendedName>
        <fullName evidence="15">DNA polymerase IV</fullName>
        <shortName evidence="15">Pol IV</shortName>
        <ecNumber evidence="15">2.7.7.7</ecNumber>
    </recommendedName>
</protein>
<dbReference type="NCBIfam" id="NF002848">
    <property type="entry name" value="PRK03103.1"/>
    <property type="match status" value="1"/>
</dbReference>
<dbReference type="InterPro" id="IPR001126">
    <property type="entry name" value="UmuC"/>
</dbReference>
<keyword evidence="7 15" id="KW-0235">DNA replication</keyword>
<reference evidence="18 20" key="1">
    <citation type="submission" date="2017-11" db="EMBL/GenBank/DDBJ databases">
        <title>Comparitive Functional Genomics of Dry Heat Resistant strains isolated from the Viking Spacecraft.</title>
        <authorList>
            <person name="Seuylemezian A."/>
            <person name="Cooper K."/>
            <person name="Vaishampayan P."/>
        </authorList>
    </citation>
    <scope>NUCLEOTIDE SEQUENCE [LARGE SCALE GENOMIC DNA]</scope>
    <source>
        <strain evidence="18 20">M4.6</strain>
    </source>
</reference>
<comment type="cofactor">
    <cofactor evidence="15">
        <name>Mg(2+)</name>
        <dbReference type="ChEBI" id="CHEBI:18420"/>
    </cofactor>
    <text evidence="15">Binds 2 magnesium ions per subunit.</text>
</comment>
<comment type="subcellular location">
    <subcellularLocation>
        <location evidence="1 15">Cytoplasm</location>
    </subcellularLocation>
</comment>
<dbReference type="Gene3D" id="1.10.150.20">
    <property type="entry name" value="5' to 3' exonuclease, C-terminal subdomain"/>
    <property type="match status" value="1"/>
</dbReference>
<evidence type="ECO:0000256" key="14">
    <source>
        <dbReference type="ARBA" id="ARBA00049244"/>
    </source>
</evidence>
<name>A0A2N5GRU2_9BACI</name>
<evidence type="ECO:0000256" key="2">
    <source>
        <dbReference type="ARBA" id="ARBA00010945"/>
    </source>
</evidence>
<keyword evidence="12 15" id="KW-0238">DNA-binding</keyword>
<dbReference type="EMBL" id="PGVD01000013">
    <property type="protein sequence ID" value="PLS00283.1"/>
    <property type="molecule type" value="Genomic_DNA"/>
</dbReference>
<dbReference type="GO" id="GO:0006261">
    <property type="term" value="P:DNA-templated DNA replication"/>
    <property type="evidence" value="ECO:0007669"/>
    <property type="project" value="UniProtKB-UniRule"/>
</dbReference>
<dbReference type="EMBL" id="PGVA01000004">
    <property type="protein sequence ID" value="PLR86162.1"/>
    <property type="molecule type" value="Genomic_DNA"/>
</dbReference>
<evidence type="ECO:0000256" key="12">
    <source>
        <dbReference type="ARBA" id="ARBA00023125"/>
    </source>
</evidence>
<keyword evidence="9 15" id="KW-0227">DNA damage</keyword>
<dbReference type="NCBIfam" id="NF002492">
    <property type="entry name" value="PRK01810.1"/>
    <property type="match status" value="1"/>
</dbReference>
<dbReference type="InterPro" id="IPR050116">
    <property type="entry name" value="DNA_polymerase-Y"/>
</dbReference>
<dbReference type="InterPro" id="IPR036775">
    <property type="entry name" value="DNA_pol_Y-fam_lit_finger_sf"/>
</dbReference>
<keyword evidence="3 15" id="KW-0515">Mutator protein</keyword>
<dbReference type="InterPro" id="IPR043128">
    <property type="entry name" value="Rev_trsase/Diguanyl_cyclase"/>
</dbReference>
<dbReference type="GO" id="GO:0000287">
    <property type="term" value="F:magnesium ion binding"/>
    <property type="evidence" value="ECO:0007669"/>
    <property type="project" value="UniProtKB-UniRule"/>
</dbReference>
<feature type="domain" description="UmuC" evidence="17">
    <location>
        <begin position="12"/>
        <end position="193"/>
    </location>
</feature>
<feature type="region of interest" description="Disordered" evidence="16">
    <location>
        <begin position="232"/>
        <end position="254"/>
    </location>
</feature>
<dbReference type="Pfam" id="PF00817">
    <property type="entry name" value="IMS"/>
    <property type="match status" value="1"/>
</dbReference>
<dbReference type="CDD" id="cd03586">
    <property type="entry name" value="PolY_Pol_IV_kappa"/>
    <property type="match status" value="1"/>
</dbReference>
<dbReference type="FunFam" id="3.40.1170.60:FF:000001">
    <property type="entry name" value="DNA polymerase IV"/>
    <property type="match status" value="1"/>
</dbReference>
<dbReference type="Proteomes" id="UP000234951">
    <property type="component" value="Unassembled WGS sequence"/>
</dbReference>
<dbReference type="EC" id="2.7.7.7" evidence="15"/>
<dbReference type="HAMAP" id="MF_01113">
    <property type="entry name" value="DNApol_IV"/>
    <property type="match status" value="1"/>
</dbReference>
<dbReference type="Pfam" id="PF11799">
    <property type="entry name" value="IMS_C"/>
    <property type="match status" value="1"/>
</dbReference>
<organism evidence="18 20">
    <name type="scientific">Bacillus canaveralius</name>
    <dbReference type="NCBI Taxonomy" id="1403243"/>
    <lineage>
        <taxon>Bacteria</taxon>
        <taxon>Bacillati</taxon>
        <taxon>Bacillota</taxon>
        <taxon>Bacilli</taxon>
        <taxon>Bacillales</taxon>
        <taxon>Bacillaceae</taxon>
        <taxon>Bacillus</taxon>
    </lineage>
</organism>
<evidence type="ECO:0000256" key="3">
    <source>
        <dbReference type="ARBA" id="ARBA00022457"/>
    </source>
</evidence>
<feature type="active site" evidence="15">
    <location>
        <position position="113"/>
    </location>
</feature>
<dbReference type="AlphaFoldDB" id="A0A2N5GRU2"/>
<accession>A0A2N5GRU2</accession>
<evidence type="ECO:0000256" key="13">
    <source>
        <dbReference type="ARBA" id="ARBA00023204"/>
    </source>
</evidence>
<dbReference type="RefSeq" id="WP_101575826.1">
    <property type="nucleotide sequence ID" value="NZ_PGVA01000004.1"/>
</dbReference>
<dbReference type="InterPro" id="IPR017961">
    <property type="entry name" value="DNA_pol_Y-fam_little_finger"/>
</dbReference>
<dbReference type="GO" id="GO:0006281">
    <property type="term" value="P:DNA repair"/>
    <property type="evidence" value="ECO:0007669"/>
    <property type="project" value="UniProtKB-UniRule"/>
</dbReference>
<dbReference type="InterPro" id="IPR024728">
    <property type="entry name" value="PolY_HhH_motif"/>
</dbReference>
<dbReference type="Gene3D" id="3.30.1490.100">
    <property type="entry name" value="DNA polymerase, Y-family, little finger domain"/>
    <property type="match status" value="1"/>
</dbReference>
<evidence type="ECO:0000256" key="15">
    <source>
        <dbReference type="HAMAP-Rule" id="MF_01113"/>
    </source>
</evidence>
<dbReference type="GO" id="GO:0009432">
    <property type="term" value="P:SOS response"/>
    <property type="evidence" value="ECO:0007669"/>
    <property type="project" value="TreeGrafter"/>
</dbReference>
<comment type="subunit">
    <text evidence="15">Monomer.</text>
</comment>
<evidence type="ECO:0000256" key="1">
    <source>
        <dbReference type="ARBA" id="ARBA00004496"/>
    </source>
</evidence>
<dbReference type="NCBIfam" id="NF002677">
    <property type="entry name" value="PRK02406.1"/>
    <property type="match status" value="1"/>
</dbReference>
<dbReference type="Proteomes" id="UP000235114">
    <property type="component" value="Unassembled WGS sequence"/>
</dbReference>
<comment type="catalytic activity">
    <reaction evidence="14 15">
        <text>DNA(n) + a 2'-deoxyribonucleoside 5'-triphosphate = DNA(n+1) + diphosphate</text>
        <dbReference type="Rhea" id="RHEA:22508"/>
        <dbReference type="Rhea" id="RHEA-COMP:17339"/>
        <dbReference type="Rhea" id="RHEA-COMP:17340"/>
        <dbReference type="ChEBI" id="CHEBI:33019"/>
        <dbReference type="ChEBI" id="CHEBI:61560"/>
        <dbReference type="ChEBI" id="CHEBI:173112"/>
        <dbReference type="EC" id="2.7.7.7"/>
    </reaction>
</comment>
<dbReference type="OrthoDB" id="9808813at2"/>
<dbReference type="PROSITE" id="PS50173">
    <property type="entry name" value="UMUC"/>
    <property type="match status" value="1"/>
</dbReference>
<dbReference type="GO" id="GO:0042276">
    <property type="term" value="P:error-prone translesion synthesis"/>
    <property type="evidence" value="ECO:0007669"/>
    <property type="project" value="TreeGrafter"/>
</dbReference>
<comment type="caution">
    <text evidence="18">The sequence shown here is derived from an EMBL/GenBank/DDBJ whole genome shotgun (WGS) entry which is preliminary data.</text>
</comment>
<feature type="binding site" evidence="15">
    <location>
        <position position="16"/>
    </location>
    <ligand>
        <name>Mg(2+)</name>
        <dbReference type="ChEBI" id="CHEBI:18420"/>
    </ligand>
</feature>
<evidence type="ECO:0000256" key="11">
    <source>
        <dbReference type="ARBA" id="ARBA00022932"/>
    </source>
</evidence>
<evidence type="ECO:0000313" key="20">
    <source>
        <dbReference type="Proteomes" id="UP000234951"/>
    </source>
</evidence>
<comment type="similarity">
    <text evidence="2 15">Belongs to the DNA polymerase type-Y family.</text>
</comment>
<evidence type="ECO:0000256" key="9">
    <source>
        <dbReference type="ARBA" id="ARBA00022763"/>
    </source>
</evidence>
<feature type="compositionally biased region" description="Basic and acidic residues" evidence="16">
    <location>
        <begin position="232"/>
        <end position="243"/>
    </location>
</feature>
<dbReference type="InterPro" id="IPR043502">
    <property type="entry name" value="DNA/RNA_pol_sf"/>
</dbReference>
<evidence type="ECO:0000313" key="21">
    <source>
        <dbReference type="Proteomes" id="UP000235114"/>
    </source>
</evidence>
<evidence type="ECO:0000256" key="4">
    <source>
        <dbReference type="ARBA" id="ARBA00022490"/>
    </source>
</evidence>
<evidence type="ECO:0000256" key="10">
    <source>
        <dbReference type="ARBA" id="ARBA00022842"/>
    </source>
</evidence>
<keyword evidence="4 15" id="KW-0963">Cytoplasm</keyword>
<evidence type="ECO:0000259" key="17">
    <source>
        <dbReference type="PROSITE" id="PS50173"/>
    </source>
</evidence>
<dbReference type="GO" id="GO:0003684">
    <property type="term" value="F:damaged DNA binding"/>
    <property type="evidence" value="ECO:0007669"/>
    <property type="project" value="InterPro"/>
</dbReference>
<keyword evidence="11 15" id="KW-0239">DNA-directed DNA polymerase</keyword>
<feature type="region of interest" description="Disordered" evidence="16">
    <location>
        <begin position="394"/>
        <end position="428"/>
    </location>
</feature>
<dbReference type="PANTHER" id="PTHR11076:SF33">
    <property type="entry name" value="DNA POLYMERASE KAPPA"/>
    <property type="match status" value="1"/>
</dbReference>
<gene>
    <name evidence="15" type="primary">dinB</name>
    <name evidence="18" type="ORF">CU635_03110</name>
    <name evidence="19" type="ORF">CVD25_04820</name>
</gene>
<keyword evidence="5 15" id="KW-0808">Transferase</keyword>
<dbReference type="Gene3D" id="3.30.70.270">
    <property type="match status" value="1"/>
</dbReference>
<dbReference type="Gene3D" id="3.40.1170.60">
    <property type="match status" value="1"/>
</dbReference>
<dbReference type="GO" id="GO:0005829">
    <property type="term" value="C:cytosol"/>
    <property type="evidence" value="ECO:0007669"/>
    <property type="project" value="TreeGrafter"/>
</dbReference>
<dbReference type="SUPFAM" id="SSF100879">
    <property type="entry name" value="Lesion bypass DNA polymerase (Y-family), little finger domain"/>
    <property type="match status" value="1"/>
</dbReference>
<dbReference type="SUPFAM" id="SSF56672">
    <property type="entry name" value="DNA/RNA polymerases"/>
    <property type="match status" value="1"/>
</dbReference>
<dbReference type="GO" id="GO:0003887">
    <property type="term" value="F:DNA-directed DNA polymerase activity"/>
    <property type="evidence" value="ECO:0007669"/>
    <property type="project" value="UniProtKB-UniRule"/>
</dbReference>
<dbReference type="InterPro" id="IPR022880">
    <property type="entry name" value="DNApol_IV"/>
</dbReference>
<evidence type="ECO:0000256" key="5">
    <source>
        <dbReference type="ARBA" id="ARBA00022679"/>
    </source>
</evidence>
<evidence type="ECO:0000256" key="16">
    <source>
        <dbReference type="SAM" id="MobiDB-lite"/>
    </source>
</evidence>
<keyword evidence="10 15" id="KW-0460">Magnesium</keyword>